<evidence type="ECO:0000259" key="2">
    <source>
        <dbReference type="PROSITE" id="PS50110"/>
    </source>
</evidence>
<reference evidence="4 5" key="1">
    <citation type="submission" date="2018-12" db="EMBL/GenBank/DDBJ databases">
        <title>The Draft Genome Sequence of the Soil Bacterium Pedobacter tournemirensis R1.</title>
        <authorList>
            <person name="He J."/>
        </authorList>
    </citation>
    <scope>NUCLEOTIDE SEQUENCE [LARGE SCALE GENOMIC DNA]</scope>
    <source>
        <strain evidence="4 5">R1</strain>
    </source>
</reference>
<dbReference type="AlphaFoldDB" id="A0A4Q0MA47"/>
<evidence type="ECO:0000313" key="3">
    <source>
        <dbReference type="EMBL" id="KAA8485405.1"/>
    </source>
</evidence>
<dbReference type="PANTHER" id="PTHR45566">
    <property type="entry name" value="HTH-TYPE TRANSCRIPTIONAL REGULATOR YHJB-RELATED"/>
    <property type="match status" value="1"/>
</dbReference>
<evidence type="ECO:0000256" key="1">
    <source>
        <dbReference type="PROSITE-ProRule" id="PRU00169"/>
    </source>
</evidence>
<dbReference type="GO" id="GO:0000160">
    <property type="term" value="P:phosphorelay signal transduction system"/>
    <property type="evidence" value="ECO:0007669"/>
    <property type="project" value="InterPro"/>
</dbReference>
<dbReference type="EMBL" id="VWNE01000005">
    <property type="protein sequence ID" value="KAA8485405.1"/>
    <property type="molecule type" value="Genomic_DNA"/>
</dbReference>
<keyword evidence="1" id="KW-0597">Phosphoprotein</keyword>
<reference evidence="3 6" key="2">
    <citation type="submission" date="2019-09" db="EMBL/GenBank/DDBJ databases">
        <title>Pararcticibacter amylolyticus gen. nov., sp. nov., isolated from a rottenly hemp rope, and reclassification of Pedobacter tournemirensis as Pararcticibacter tournemirensis comb. nov.</title>
        <authorList>
            <person name="Cai Y."/>
        </authorList>
    </citation>
    <scope>NUCLEOTIDE SEQUENCE [LARGE SCALE GENOMIC DNA]</scope>
    <source>
        <strain evidence="3 6">TF5-37.2-LB10</strain>
    </source>
</reference>
<dbReference type="Gene3D" id="3.40.50.2300">
    <property type="match status" value="1"/>
</dbReference>
<dbReference type="Pfam" id="PF00072">
    <property type="entry name" value="Response_reg"/>
    <property type="match status" value="1"/>
</dbReference>
<dbReference type="EMBL" id="RXOC01000005">
    <property type="protein sequence ID" value="RXF70110.1"/>
    <property type="molecule type" value="Genomic_DNA"/>
</dbReference>
<gene>
    <name evidence="4" type="ORF">EKH83_09515</name>
    <name evidence="3" type="ORF">F1649_04635</name>
</gene>
<keyword evidence="6" id="KW-1185">Reference proteome</keyword>
<dbReference type="Proteomes" id="UP000290848">
    <property type="component" value="Unassembled WGS sequence"/>
</dbReference>
<feature type="modified residue" description="4-aspartylphosphate" evidence="1">
    <location>
        <position position="59"/>
    </location>
</feature>
<dbReference type="InterPro" id="IPR051015">
    <property type="entry name" value="EvgA-like"/>
</dbReference>
<accession>A0A4Q0MA47</accession>
<dbReference type="PANTHER" id="PTHR45566:SF1">
    <property type="entry name" value="HTH-TYPE TRANSCRIPTIONAL REGULATOR YHJB-RELATED"/>
    <property type="match status" value="1"/>
</dbReference>
<dbReference type="SMART" id="SM00448">
    <property type="entry name" value="REC"/>
    <property type="match status" value="1"/>
</dbReference>
<feature type="domain" description="Response regulatory" evidence="2">
    <location>
        <begin position="4"/>
        <end position="132"/>
    </location>
</feature>
<dbReference type="InterPro" id="IPR011006">
    <property type="entry name" value="CheY-like_superfamily"/>
</dbReference>
<organism evidence="4 5">
    <name type="scientific">Arcticibacter tournemirensis</name>
    <dbReference type="NCBI Taxonomy" id="699437"/>
    <lineage>
        <taxon>Bacteria</taxon>
        <taxon>Pseudomonadati</taxon>
        <taxon>Bacteroidota</taxon>
        <taxon>Sphingobacteriia</taxon>
        <taxon>Sphingobacteriales</taxon>
        <taxon>Sphingobacteriaceae</taxon>
        <taxon>Arcticibacter</taxon>
    </lineage>
</organism>
<proteinExistence type="predicted"/>
<sequence length="221" mass="25376">MFERVLIAEDHHSVNSWVKQTLTALGTVEIRQAHYCDDAFKLLEIALRESTPFDLLITDLSFREDRKEQKLHNGTELIAAARRLQPRLKILVFSAEDQPAIAGSLYERFEINGYVPKGPRDEEDMRQALSQIAKHQIYIPGEFQQAVRAKNAHDFTNYDIIIISELAQGTYQKNIPFVLEQKGFKACSLSSVEKRLGQIRDALGFSKNEQLIAYCKDHWII</sequence>
<evidence type="ECO:0000313" key="5">
    <source>
        <dbReference type="Proteomes" id="UP000290848"/>
    </source>
</evidence>
<evidence type="ECO:0000313" key="6">
    <source>
        <dbReference type="Proteomes" id="UP000322918"/>
    </source>
</evidence>
<name>A0A4Q0MA47_9SPHI</name>
<evidence type="ECO:0000313" key="4">
    <source>
        <dbReference type="EMBL" id="RXF70110.1"/>
    </source>
</evidence>
<dbReference type="RefSeq" id="WP_128769183.1">
    <property type="nucleotide sequence ID" value="NZ_RXOC01000005.1"/>
</dbReference>
<dbReference type="OrthoDB" id="659223at2"/>
<protein>
    <submittedName>
        <fullName evidence="4">Response regulator transcription factor</fullName>
    </submittedName>
</protein>
<dbReference type="PROSITE" id="PS50110">
    <property type="entry name" value="RESPONSE_REGULATORY"/>
    <property type="match status" value="1"/>
</dbReference>
<dbReference type="Proteomes" id="UP000322918">
    <property type="component" value="Unassembled WGS sequence"/>
</dbReference>
<dbReference type="InterPro" id="IPR001789">
    <property type="entry name" value="Sig_transdc_resp-reg_receiver"/>
</dbReference>
<comment type="caution">
    <text evidence="4">The sequence shown here is derived from an EMBL/GenBank/DDBJ whole genome shotgun (WGS) entry which is preliminary data.</text>
</comment>
<dbReference type="SUPFAM" id="SSF52172">
    <property type="entry name" value="CheY-like"/>
    <property type="match status" value="1"/>
</dbReference>